<dbReference type="GO" id="GO:0005930">
    <property type="term" value="C:axoneme"/>
    <property type="evidence" value="ECO:0007669"/>
    <property type="project" value="TreeGrafter"/>
</dbReference>
<accession>A0A1W0A397</accession>
<dbReference type="EMBL" id="JNBS01000576">
    <property type="protein sequence ID" value="OQS04669.1"/>
    <property type="molecule type" value="Genomic_DNA"/>
</dbReference>
<dbReference type="InterPro" id="IPR023379">
    <property type="entry name" value="BART_dom"/>
</dbReference>
<dbReference type="InterPro" id="IPR038888">
    <property type="entry name" value="CFAP36"/>
</dbReference>
<dbReference type="Proteomes" id="UP000243217">
    <property type="component" value="Unassembled WGS sequence"/>
</dbReference>
<protein>
    <recommendedName>
        <fullName evidence="4">Cilia- and flagella-associated protein 36</fullName>
    </recommendedName>
    <alternativeName>
        <fullName evidence="9">Coiled-coil domain-containing protein 104</fullName>
    </alternativeName>
</protein>
<keyword evidence="6" id="KW-0175">Coiled coil</keyword>
<evidence type="ECO:0000256" key="1">
    <source>
        <dbReference type="ARBA" id="ARBA00004138"/>
    </source>
</evidence>
<sequence length="132" mass="15412">MNVPSEVALVERLLSFAESYGIESKFEDFANKYIQLFTFDIDEEQPLELQSIFESYEQLYEDMIQAFLDDEEITPRELYQILSMVQQEKDSSSYDNLAIILSALDYEIFGMRMLKEARDQQQAAKEASDMGF</sequence>
<keyword evidence="7" id="KW-0969">Cilium</keyword>
<evidence type="ECO:0000256" key="6">
    <source>
        <dbReference type="ARBA" id="ARBA00023054"/>
    </source>
</evidence>
<gene>
    <name evidence="11" type="ORF">THRCLA_20823</name>
</gene>
<dbReference type="OrthoDB" id="78440at2759"/>
<evidence type="ECO:0000256" key="7">
    <source>
        <dbReference type="ARBA" id="ARBA00023069"/>
    </source>
</evidence>
<comment type="subcellular location">
    <subcellularLocation>
        <location evidence="1">Cell projection</location>
        <location evidence="1">Cilium</location>
    </subcellularLocation>
    <subcellularLocation>
        <location evidence="2">Cytoplasm</location>
    </subcellularLocation>
</comment>
<evidence type="ECO:0000256" key="2">
    <source>
        <dbReference type="ARBA" id="ARBA00004496"/>
    </source>
</evidence>
<dbReference type="PANTHER" id="PTHR21532">
    <property type="entry name" value="PHOSPHODIESTERASE HL"/>
    <property type="match status" value="1"/>
</dbReference>
<proteinExistence type="inferred from homology"/>
<dbReference type="InterPro" id="IPR042541">
    <property type="entry name" value="BART_sf"/>
</dbReference>
<evidence type="ECO:0000256" key="3">
    <source>
        <dbReference type="ARBA" id="ARBA00007460"/>
    </source>
</evidence>
<dbReference type="Gene3D" id="1.20.1520.10">
    <property type="entry name" value="ADP-ribosylation factor-like 2-binding protein, domain"/>
    <property type="match status" value="1"/>
</dbReference>
<evidence type="ECO:0000313" key="11">
    <source>
        <dbReference type="EMBL" id="OQS04669.1"/>
    </source>
</evidence>
<evidence type="ECO:0000256" key="8">
    <source>
        <dbReference type="ARBA" id="ARBA00023273"/>
    </source>
</evidence>
<organism evidence="11 12">
    <name type="scientific">Thraustotheca clavata</name>
    <dbReference type="NCBI Taxonomy" id="74557"/>
    <lineage>
        <taxon>Eukaryota</taxon>
        <taxon>Sar</taxon>
        <taxon>Stramenopiles</taxon>
        <taxon>Oomycota</taxon>
        <taxon>Saprolegniomycetes</taxon>
        <taxon>Saprolegniales</taxon>
        <taxon>Achlyaceae</taxon>
        <taxon>Thraustotheca</taxon>
    </lineage>
</organism>
<evidence type="ECO:0000256" key="5">
    <source>
        <dbReference type="ARBA" id="ARBA00022490"/>
    </source>
</evidence>
<name>A0A1W0A397_9STRA</name>
<evidence type="ECO:0000259" key="10">
    <source>
        <dbReference type="Pfam" id="PF11527"/>
    </source>
</evidence>
<feature type="domain" description="BART" evidence="10">
    <location>
        <begin position="8"/>
        <end position="121"/>
    </location>
</feature>
<reference evidence="11 12" key="1">
    <citation type="journal article" date="2014" name="Genome Biol. Evol.">
        <title>The secreted proteins of Achlya hypogyna and Thraustotheca clavata identify the ancestral oomycete secretome and reveal gene acquisitions by horizontal gene transfer.</title>
        <authorList>
            <person name="Misner I."/>
            <person name="Blouin N."/>
            <person name="Leonard G."/>
            <person name="Richards T.A."/>
            <person name="Lane C.E."/>
        </authorList>
    </citation>
    <scope>NUCLEOTIDE SEQUENCE [LARGE SCALE GENOMIC DNA]</scope>
    <source>
        <strain evidence="11 12">ATCC 34112</strain>
    </source>
</reference>
<comment type="caution">
    <text evidence="11">The sequence shown here is derived from an EMBL/GenBank/DDBJ whole genome shotgun (WGS) entry which is preliminary data.</text>
</comment>
<evidence type="ECO:0000256" key="4">
    <source>
        <dbReference type="ARBA" id="ARBA00021815"/>
    </source>
</evidence>
<dbReference type="Pfam" id="PF11527">
    <property type="entry name" value="ARL2_Bind_BART"/>
    <property type="match status" value="1"/>
</dbReference>
<dbReference type="AlphaFoldDB" id="A0A1W0A397"/>
<keyword evidence="8" id="KW-0966">Cell projection</keyword>
<keyword evidence="12" id="KW-1185">Reference proteome</keyword>
<dbReference type="GO" id="GO:0097546">
    <property type="term" value="C:ciliary base"/>
    <property type="evidence" value="ECO:0007669"/>
    <property type="project" value="TreeGrafter"/>
</dbReference>
<dbReference type="PANTHER" id="PTHR21532:SF0">
    <property type="entry name" value="CILIA- AND FLAGELLA-ASSOCIATED PROTEIN 36"/>
    <property type="match status" value="1"/>
</dbReference>
<evidence type="ECO:0000313" key="12">
    <source>
        <dbReference type="Proteomes" id="UP000243217"/>
    </source>
</evidence>
<evidence type="ECO:0000256" key="9">
    <source>
        <dbReference type="ARBA" id="ARBA00031593"/>
    </source>
</evidence>
<keyword evidence="5" id="KW-0963">Cytoplasm</keyword>
<comment type="similarity">
    <text evidence="3">Belongs to the CFAP36 family.</text>
</comment>